<dbReference type="PANTHER" id="PTHR11080:SF2">
    <property type="entry name" value="LD05707P"/>
    <property type="match status" value="1"/>
</dbReference>
<keyword evidence="2" id="KW-0662">Pyridine nucleotide biosynthesis</keyword>
<dbReference type="EC" id="3.5.1.19" evidence="6"/>
<comment type="caution">
    <text evidence="9">The sequence shown here is derived from an EMBL/GenBank/DDBJ whole genome shotgun (WGS) entry which is preliminary data.</text>
</comment>
<dbReference type="InterPro" id="IPR036380">
    <property type="entry name" value="Isochorismatase-like_sf"/>
</dbReference>
<name>A0A9D9N5B1_9BACT</name>
<dbReference type="Pfam" id="PF00857">
    <property type="entry name" value="Isochorismatase"/>
    <property type="match status" value="1"/>
</dbReference>
<comment type="pathway">
    <text evidence="5">Cofactor biosynthesis; nicotinate biosynthesis; nicotinate from nicotinamide: step 1/1.</text>
</comment>
<keyword evidence="3" id="KW-0479">Metal-binding</keyword>
<dbReference type="EMBL" id="JADIMG010000103">
    <property type="protein sequence ID" value="MBO8460892.1"/>
    <property type="molecule type" value="Genomic_DNA"/>
</dbReference>
<dbReference type="GO" id="GO:0008936">
    <property type="term" value="F:nicotinamidase activity"/>
    <property type="evidence" value="ECO:0007669"/>
    <property type="project" value="UniProtKB-EC"/>
</dbReference>
<dbReference type="AlphaFoldDB" id="A0A9D9N5B1"/>
<proteinExistence type="inferred from homology"/>
<dbReference type="PANTHER" id="PTHR11080">
    <property type="entry name" value="PYRAZINAMIDASE/NICOTINAMIDASE"/>
    <property type="match status" value="1"/>
</dbReference>
<evidence type="ECO:0000256" key="3">
    <source>
        <dbReference type="ARBA" id="ARBA00022723"/>
    </source>
</evidence>
<dbReference type="GO" id="GO:0019363">
    <property type="term" value="P:pyridine nucleotide biosynthetic process"/>
    <property type="evidence" value="ECO:0007669"/>
    <property type="project" value="UniProtKB-KW"/>
</dbReference>
<organism evidence="9 10">
    <name type="scientific">Candidatus Gallipaludibacter merdavium</name>
    <dbReference type="NCBI Taxonomy" id="2840839"/>
    <lineage>
        <taxon>Bacteria</taxon>
        <taxon>Pseudomonadati</taxon>
        <taxon>Bacteroidota</taxon>
        <taxon>Bacteroidia</taxon>
        <taxon>Bacteroidales</taxon>
        <taxon>Candidatus Gallipaludibacter</taxon>
    </lineage>
</organism>
<evidence type="ECO:0000256" key="2">
    <source>
        <dbReference type="ARBA" id="ARBA00022642"/>
    </source>
</evidence>
<evidence type="ECO:0000256" key="7">
    <source>
        <dbReference type="ARBA" id="ARBA00043224"/>
    </source>
</evidence>
<reference evidence="9" key="2">
    <citation type="journal article" date="2021" name="PeerJ">
        <title>Extensive microbial diversity within the chicken gut microbiome revealed by metagenomics and culture.</title>
        <authorList>
            <person name="Gilroy R."/>
            <person name="Ravi A."/>
            <person name="Getino M."/>
            <person name="Pursley I."/>
            <person name="Horton D.L."/>
            <person name="Alikhan N.F."/>
            <person name="Baker D."/>
            <person name="Gharbi K."/>
            <person name="Hall N."/>
            <person name="Watson M."/>
            <person name="Adriaenssens E.M."/>
            <person name="Foster-Nyarko E."/>
            <person name="Jarju S."/>
            <person name="Secka A."/>
            <person name="Antonio M."/>
            <person name="Oren A."/>
            <person name="Chaudhuri R.R."/>
            <person name="La Ragione R."/>
            <person name="Hildebrand F."/>
            <person name="Pallen M.J."/>
        </authorList>
    </citation>
    <scope>NUCLEOTIDE SEQUENCE</scope>
    <source>
        <strain evidence="9">G3-3990</strain>
    </source>
</reference>
<dbReference type="SUPFAM" id="SSF52499">
    <property type="entry name" value="Isochorismatase-like hydrolases"/>
    <property type="match status" value="1"/>
</dbReference>
<dbReference type="GO" id="GO:0046872">
    <property type="term" value="F:metal ion binding"/>
    <property type="evidence" value="ECO:0007669"/>
    <property type="project" value="UniProtKB-KW"/>
</dbReference>
<evidence type="ECO:0000256" key="6">
    <source>
        <dbReference type="ARBA" id="ARBA00039017"/>
    </source>
</evidence>
<evidence type="ECO:0000313" key="9">
    <source>
        <dbReference type="EMBL" id="MBO8460892.1"/>
    </source>
</evidence>
<accession>A0A9D9N5B1</accession>
<evidence type="ECO:0000256" key="5">
    <source>
        <dbReference type="ARBA" id="ARBA00037900"/>
    </source>
</evidence>
<dbReference type="Proteomes" id="UP000823641">
    <property type="component" value="Unassembled WGS sequence"/>
</dbReference>
<dbReference type="InterPro" id="IPR052347">
    <property type="entry name" value="Isochorismatase_Nicotinamidase"/>
</dbReference>
<evidence type="ECO:0000256" key="4">
    <source>
        <dbReference type="ARBA" id="ARBA00022801"/>
    </source>
</evidence>
<keyword evidence="4" id="KW-0378">Hydrolase</keyword>
<sequence>MKRMLMIVDPQVDFVTGTLPVPHASEAMEKLAAYIAEENGKYDWLVVTEDWHPSGHCSFKENGGEWPVHCLQETEGAAIYGPLKEVLDPISHKVEIVHKGTSADREEYSVFQNTTSAARIAQLVKETGIERIDLCGIAGDVCVLNTLKDGVNLYGAPMFHVLEEYAPSLDGGTALKETIQTLLQ</sequence>
<protein>
    <recommendedName>
        <fullName evidence="6">nicotinamidase</fullName>
        <ecNumber evidence="6">3.5.1.19</ecNumber>
    </recommendedName>
    <alternativeName>
        <fullName evidence="7">Nicotinamide deamidase</fullName>
    </alternativeName>
</protein>
<evidence type="ECO:0000313" key="10">
    <source>
        <dbReference type="Proteomes" id="UP000823641"/>
    </source>
</evidence>
<gene>
    <name evidence="9" type="ORF">IAA73_11270</name>
</gene>
<dbReference type="InterPro" id="IPR000868">
    <property type="entry name" value="Isochorismatase-like_dom"/>
</dbReference>
<evidence type="ECO:0000256" key="1">
    <source>
        <dbReference type="ARBA" id="ARBA00006336"/>
    </source>
</evidence>
<dbReference type="Gene3D" id="3.40.50.850">
    <property type="entry name" value="Isochorismatase-like"/>
    <property type="match status" value="1"/>
</dbReference>
<comment type="similarity">
    <text evidence="1">Belongs to the isochorismatase family.</text>
</comment>
<reference evidence="9" key="1">
    <citation type="submission" date="2020-10" db="EMBL/GenBank/DDBJ databases">
        <authorList>
            <person name="Gilroy R."/>
        </authorList>
    </citation>
    <scope>NUCLEOTIDE SEQUENCE</scope>
    <source>
        <strain evidence="9">G3-3990</strain>
    </source>
</reference>
<evidence type="ECO:0000259" key="8">
    <source>
        <dbReference type="Pfam" id="PF00857"/>
    </source>
</evidence>
<feature type="domain" description="Isochorismatase-like" evidence="8">
    <location>
        <begin position="4"/>
        <end position="152"/>
    </location>
</feature>